<evidence type="ECO:0000313" key="2">
    <source>
        <dbReference type="EMBL" id="KIY62040.1"/>
    </source>
</evidence>
<evidence type="ECO:0000256" key="1">
    <source>
        <dbReference type="SAM" id="MobiDB-lite"/>
    </source>
</evidence>
<organism evidence="2 3">
    <name type="scientific">Cylindrobasidium torrendii FP15055 ss-10</name>
    <dbReference type="NCBI Taxonomy" id="1314674"/>
    <lineage>
        <taxon>Eukaryota</taxon>
        <taxon>Fungi</taxon>
        <taxon>Dikarya</taxon>
        <taxon>Basidiomycota</taxon>
        <taxon>Agaricomycotina</taxon>
        <taxon>Agaricomycetes</taxon>
        <taxon>Agaricomycetidae</taxon>
        <taxon>Agaricales</taxon>
        <taxon>Marasmiineae</taxon>
        <taxon>Physalacriaceae</taxon>
        <taxon>Cylindrobasidium</taxon>
    </lineage>
</organism>
<keyword evidence="3" id="KW-1185">Reference proteome</keyword>
<evidence type="ECO:0000313" key="3">
    <source>
        <dbReference type="Proteomes" id="UP000054007"/>
    </source>
</evidence>
<gene>
    <name evidence="2" type="ORF">CYLTODRAFT_415017</name>
</gene>
<reference evidence="2 3" key="1">
    <citation type="journal article" date="2015" name="Fungal Genet. Biol.">
        <title>Evolution of novel wood decay mechanisms in Agaricales revealed by the genome sequences of Fistulina hepatica and Cylindrobasidium torrendii.</title>
        <authorList>
            <person name="Floudas D."/>
            <person name="Held B.W."/>
            <person name="Riley R."/>
            <person name="Nagy L.G."/>
            <person name="Koehler G."/>
            <person name="Ransdell A.S."/>
            <person name="Younus H."/>
            <person name="Chow J."/>
            <person name="Chiniquy J."/>
            <person name="Lipzen A."/>
            <person name="Tritt A."/>
            <person name="Sun H."/>
            <person name="Haridas S."/>
            <person name="LaButti K."/>
            <person name="Ohm R.A."/>
            <person name="Kues U."/>
            <person name="Blanchette R.A."/>
            <person name="Grigoriev I.V."/>
            <person name="Minto R.E."/>
            <person name="Hibbett D.S."/>
        </authorList>
    </citation>
    <scope>NUCLEOTIDE SEQUENCE [LARGE SCALE GENOMIC DNA]</scope>
    <source>
        <strain evidence="2 3">FP15055 ss-10</strain>
    </source>
</reference>
<feature type="compositionally biased region" description="Low complexity" evidence="1">
    <location>
        <begin position="131"/>
        <end position="148"/>
    </location>
</feature>
<proteinExistence type="predicted"/>
<protein>
    <submittedName>
        <fullName evidence="2">Uncharacterized protein</fullName>
    </submittedName>
</protein>
<feature type="region of interest" description="Disordered" evidence="1">
    <location>
        <begin position="122"/>
        <end position="161"/>
    </location>
</feature>
<accession>A0A0D7AVK8</accession>
<feature type="region of interest" description="Disordered" evidence="1">
    <location>
        <begin position="1"/>
        <end position="58"/>
    </location>
</feature>
<sequence length="196" mass="21134">MPSSGENENENKNRSRRMGRGIGEWEEEEKRRGGSSWTRYNSSGGVRAAAKPLGDPTLAGARLRSSAYCCDAGRASYEAGKLSRAHVSTVARERRRDGTTASDASDVLVHALGFLGELEAEAEEEGMNLNTSSTHSSTSYSSTTSSSTPQNNIHPPLSSPRSVFDATFAESAKGCPNPCARQHAREQTHIDRLKTC</sequence>
<dbReference type="AlphaFoldDB" id="A0A0D7AVK8"/>
<dbReference type="Proteomes" id="UP000054007">
    <property type="component" value="Unassembled WGS sequence"/>
</dbReference>
<dbReference type="EMBL" id="KN880832">
    <property type="protein sequence ID" value="KIY62040.1"/>
    <property type="molecule type" value="Genomic_DNA"/>
</dbReference>
<name>A0A0D7AVK8_9AGAR</name>
<feature type="compositionally biased region" description="Polar residues" evidence="1">
    <location>
        <begin position="35"/>
        <end position="44"/>
    </location>
</feature>